<dbReference type="OrthoDB" id="5985569at2759"/>
<dbReference type="STRING" id="1348612.A0A397J132"/>
<protein>
    <submittedName>
        <fullName evidence="1">Uncharacterized protein</fullName>
    </submittedName>
</protein>
<evidence type="ECO:0000313" key="1">
    <source>
        <dbReference type="EMBL" id="RHZ78600.1"/>
    </source>
</evidence>
<keyword evidence="2" id="KW-1185">Reference proteome</keyword>
<accession>A0A397J132</accession>
<evidence type="ECO:0000313" key="2">
    <source>
        <dbReference type="Proteomes" id="UP000266861"/>
    </source>
</evidence>
<gene>
    <name evidence="1" type="ORF">Glove_159g45</name>
</gene>
<proteinExistence type="predicted"/>
<sequence>MSKYTVILVDLGKIVNELHFGSYSRYWWTFLNFSNYKNSTYFPIRLGQKTCTILNEHYFFITVQINEENCSIPQYYCECNNITSVASSSNTAISNLYKKIFKNTTRYLGPLVMGWNNKEIIQKLYENIKWIPFSIHVAIFVSRIENKTCKIEIYQDSKLSKIFKGTTPEEVWEKTGIIQKYNGNDLFGLANEKTQKILHNLKIPNCLCLAFISLCTNITLWSKEESEFQLWTRASDPIAEKTILENLYKLSFCINTLIHMPNTSQTFWSCFIEALAQNKKNTRWKMLINEHGIPLLSKPIISQIKFTLEKLDQFEKFFTSKDIVNISSYKSDHKGGLPILYLQDHKQMLWENFHEFYPASMKRTAFITRLQGSRYVYQDNLGGLCSEYNECGYEVFGEITALIKSNINDEIIWKELLANSQILCRYIQHNFSKQFQILPTGEAQHNSCISHCLRYAFGSCDFSHPDTCFNCEMIFSFFNKMKEYLSSELYEQLDGDVQVSLDELNNNGTVLIVDYKMKIVSQTARETKKDWYRKRGWTLHTVLVYTKNLNLNQLNVHAFDYWSDDTRQDA</sequence>
<name>A0A397J132_9GLOM</name>
<organism evidence="1 2">
    <name type="scientific">Diversispora epigaea</name>
    <dbReference type="NCBI Taxonomy" id="1348612"/>
    <lineage>
        <taxon>Eukaryota</taxon>
        <taxon>Fungi</taxon>
        <taxon>Fungi incertae sedis</taxon>
        <taxon>Mucoromycota</taxon>
        <taxon>Glomeromycotina</taxon>
        <taxon>Glomeromycetes</taxon>
        <taxon>Diversisporales</taxon>
        <taxon>Diversisporaceae</taxon>
        <taxon>Diversispora</taxon>
    </lineage>
</organism>
<comment type="caution">
    <text evidence="1">The sequence shown here is derived from an EMBL/GenBank/DDBJ whole genome shotgun (WGS) entry which is preliminary data.</text>
</comment>
<reference evidence="1 2" key="1">
    <citation type="submission" date="2018-08" db="EMBL/GenBank/DDBJ databases">
        <title>Genome and evolution of the arbuscular mycorrhizal fungus Diversispora epigaea (formerly Glomus versiforme) and its bacterial endosymbionts.</title>
        <authorList>
            <person name="Sun X."/>
            <person name="Fei Z."/>
            <person name="Harrison M."/>
        </authorList>
    </citation>
    <scope>NUCLEOTIDE SEQUENCE [LARGE SCALE GENOMIC DNA]</scope>
    <source>
        <strain evidence="1 2">IT104</strain>
    </source>
</reference>
<dbReference type="AlphaFoldDB" id="A0A397J132"/>
<dbReference type="EMBL" id="PQFF01000150">
    <property type="protein sequence ID" value="RHZ78600.1"/>
    <property type="molecule type" value="Genomic_DNA"/>
</dbReference>
<dbReference type="Proteomes" id="UP000266861">
    <property type="component" value="Unassembled WGS sequence"/>
</dbReference>